<dbReference type="GO" id="GO:0005576">
    <property type="term" value="C:extracellular region"/>
    <property type="evidence" value="ECO:0007669"/>
    <property type="project" value="UniProtKB-SubCell"/>
</dbReference>
<evidence type="ECO:0000259" key="6">
    <source>
        <dbReference type="Pfam" id="PF23560"/>
    </source>
</evidence>
<dbReference type="AlphaFoldDB" id="A0A4Z2HNZ0"/>
<gene>
    <name evidence="10" type="primary">Vwa7_3</name>
    <name evidence="10" type="ORF">EYF80_022407</name>
</gene>
<feature type="domain" description="Hemicentin/VWA7 galactose-binding" evidence="6">
    <location>
        <begin position="387"/>
        <end position="447"/>
    </location>
</feature>
<keyword evidence="2" id="KW-0964">Secreted</keyword>
<dbReference type="PANTHER" id="PTHR14905">
    <property type="entry name" value="NG37"/>
    <property type="match status" value="1"/>
</dbReference>
<evidence type="ECO:0000256" key="1">
    <source>
        <dbReference type="ARBA" id="ARBA00004613"/>
    </source>
</evidence>
<comment type="subcellular location">
    <subcellularLocation>
        <location evidence="1">Secreted</location>
    </subcellularLocation>
</comment>
<evidence type="ECO:0000256" key="4">
    <source>
        <dbReference type="ARBA" id="ARBA00023180"/>
    </source>
</evidence>
<feature type="signal peptide" evidence="5">
    <location>
        <begin position="1"/>
        <end position="19"/>
    </location>
</feature>
<proteinExistence type="predicted"/>
<feature type="chain" id="PRO_5021336556" evidence="5">
    <location>
        <begin position="20"/>
        <end position="772"/>
    </location>
</feature>
<evidence type="ECO:0000256" key="2">
    <source>
        <dbReference type="ARBA" id="ARBA00022525"/>
    </source>
</evidence>
<dbReference type="InterPro" id="IPR056862">
    <property type="entry name" value="VWA7_N"/>
</dbReference>
<dbReference type="InterPro" id="IPR056475">
    <property type="entry name" value="GBD_Hemicentin/VWA7"/>
</dbReference>
<organism evidence="10 11">
    <name type="scientific">Liparis tanakae</name>
    <name type="common">Tanaka's snailfish</name>
    <dbReference type="NCBI Taxonomy" id="230148"/>
    <lineage>
        <taxon>Eukaryota</taxon>
        <taxon>Metazoa</taxon>
        <taxon>Chordata</taxon>
        <taxon>Craniata</taxon>
        <taxon>Vertebrata</taxon>
        <taxon>Euteleostomi</taxon>
        <taxon>Actinopterygii</taxon>
        <taxon>Neopterygii</taxon>
        <taxon>Teleostei</taxon>
        <taxon>Neoteleostei</taxon>
        <taxon>Acanthomorphata</taxon>
        <taxon>Eupercaria</taxon>
        <taxon>Perciformes</taxon>
        <taxon>Cottioidei</taxon>
        <taxon>Cottales</taxon>
        <taxon>Liparidae</taxon>
        <taxon>Liparis</taxon>
    </lineage>
</organism>
<dbReference type="Pfam" id="PF25107">
    <property type="entry name" value="VWA7_N"/>
    <property type="match status" value="2"/>
</dbReference>
<dbReference type="InterPro" id="IPR056861">
    <property type="entry name" value="HMCN1-like_VWA"/>
</dbReference>
<evidence type="ECO:0000256" key="5">
    <source>
        <dbReference type="SAM" id="SignalP"/>
    </source>
</evidence>
<dbReference type="Pfam" id="PF23560">
    <property type="entry name" value="GBD_Hemicentin"/>
    <property type="match status" value="1"/>
</dbReference>
<dbReference type="InterPro" id="IPR057615">
    <property type="entry name" value="Ig_VWA7"/>
</dbReference>
<evidence type="ECO:0000313" key="10">
    <source>
        <dbReference type="EMBL" id="TNN67300.1"/>
    </source>
</evidence>
<feature type="domain" description="VWA7 N-terminal" evidence="9">
    <location>
        <begin position="144"/>
        <end position="250"/>
    </location>
</feature>
<dbReference type="OrthoDB" id="301415at2759"/>
<evidence type="ECO:0000313" key="11">
    <source>
        <dbReference type="Proteomes" id="UP000314294"/>
    </source>
</evidence>
<keyword evidence="4" id="KW-0325">Glycoprotein</keyword>
<dbReference type="Pfam" id="PF23619">
    <property type="entry name" value="Ig_VWA7"/>
    <property type="match status" value="1"/>
</dbReference>
<dbReference type="Pfam" id="PF25106">
    <property type="entry name" value="VWA_4"/>
    <property type="match status" value="1"/>
</dbReference>
<feature type="domain" description="Hemicentin-1-like von Willebrand factor A" evidence="8">
    <location>
        <begin position="291"/>
        <end position="380"/>
    </location>
</feature>
<reference evidence="10 11" key="1">
    <citation type="submission" date="2019-03" db="EMBL/GenBank/DDBJ databases">
        <title>First draft genome of Liparis tanakae, snailfish: a comprehensive survey of snailfish specific genes.</title>
        <authorList>
            <person name="Kim W."/>
            <person name="Song I."/>
            <person name="Jeong J.-H."/>
            <person name="Kim D."/>
            <person name="Kim S."/>
            <person name="Ryu S."/>
            <person name="Song J.Y."/>
            <person name="Lee S.K."/>
        </authorList>
    </citation>
    <scope>NUCLEOTIDE SEQUENCE [LARGE SCALE GENOMIC DNA]</scope>
    <source>
        <tissue evidence="10">Muscle</tissue>
    </source>
</reference>
<keyword evidence="3 5" id="KW-0732">Signal</keyword>
<dbReference type="Proteomes" id="UP000314294">
    <property type="component" value="Unassembled WGS sequence"/>
</dbReference>
<keyword evidence="11" id="KW-1185">Reference proteome</keyword>
<dbReference type="PANTHER" id="PTHR14905:SF18">
    <property type="entry name" value="VON WILLEBRAND FACTOR A DOMAIN-CONTAINING 10, TANDEM DUPLICATE 1-RELATED"/>
    <property type="match status" value="1"/>
</dbReference>
<feature type="domain" description="VWA7 Ig-like" evidence="7">
    <location>
        <begin position="564"/>
        <end position="662"/>
    </location>
</feature>
<dbReference type="EMBL" id="SRLO01000205">
    <property type="protein sequence ID" value="TNN67300.1"/>
    <property type="molecule type" value="Genomic_DNA"/>
</dbReference>
<feature type="domain" description="VWA7 N-terminal" evidence="9">
    <location>
        <begin position="65"/>
        <end position="143"/>
    </location>
</feature>
<evidence type="ECO:0000259" key="7">
    <source>
        <dbReference type="Pfam" id="PF23619"/>
    </source>
</evidence>
<name>A0A4Z2HNZ0_9TELE</name>
<dbReference type="InterPro" id="IPR052577">
    <property type="entry name" value="VWA7"/>
</dbReference>
<evidence type="ECO:0000259" key="8">
    <source>
        <dbReference type="Pfam" id="PF25106"/>
    </source>
</evidence>
<evidence type="ECO:0000259" key="9">
    <source>
        <dbReference type="Pfam" id="PF25107"/>
    </source>
</evidence>
<accession>A0A4Z2HNZ0</accession>
<evidence type="ECO:0000256" key="3">
    <source>
        <dbReference type="ARBA" id="ARBA00022729"/>
    </source>
</evidence>
<protein>
    <submittedName>
        <fullName evidence="10">von Willebrand factor A domain-containing protein 7</fullName>
    </submittedName>
</protein>
<sequence>MPSGFAALCLLLLHTGALGFGILPGNSQNHQEITEKAILISTLQVCRALAQAEGTDFTFPAKPFTVEAVAAACGAPKSSKSFRQAITFIKLRNIRVDIRHVLNASFHFDDEMFVQGRKIITEGILAVKANNKQDNFEAARQKVDKSRATCRNCDEDDCRGNILEDIIEEKVLTSGYFGVVPFASTKPKGKCSHGGAVDQTSGVEPEGGINKDTFSASHGHLHADAANAAVAATASLLEDIREAAGDRAFLQMLGISKGSSKALCFVIDTTKSMSDDIEAVRAVTSSIINSQLALTMAPSNSEVFLFTDAPAKDKHLKSTVTALIERTQTAVNFMISGSTVLNRRKRSDEPRKHRRIASSDAALYRDLAQASGGLAIEVTKSELLAATSIITESSSSSLESTDTSGSLITASQSVGNFKTLQLKTQPGLWKMTMMSSDPYTLKVIGQSPIDFLFDFVEASHGPFTGYDALDSRPRAGVNGSLLVSLTGSDSATVTEVTLVESSGSEEIKGVVEPQGGGNFLVHVDAMPSVEFAVRLKGRDDGVASKASPIVFQRQSSTNFRASNLTVTADSNSVLVPGSPFSVPFSVMTSGVGGNFSIRASNNQRFDSTYSPNLFLETGNSVNDTVTLMAPLNTPSGADVSLTIEAEAPGGGDTNYVVLRFSISNCAGNCSSLTWELSVQVTDGAEGTGVERVSLRRGDGTMNSTLAAGNENITLISYTSSCCSPDMELLVVDRVGNVGSCSYTLSSSTEVIQLTLLCPSIVVLHLLTQLGIH</sequence>
<comment type="caution">
    <text evidence="10">The sequence shown here is derived from an EMBL/GenBank/DDBJ whole genome shotgun (WGS) entry which is preliminary data.</text>
</comment>